<dbReference type="SMR" id="A0A4Y4G167"/>
<dbReference type="PANTHER" id="PTHR43639">
    <property type="entry name" value="OXIDOREDUCTASE, SHORT-CHAIN DEHYDROGENASE/REDUCTASE FAMILY (AFU_ORTHOLOGUE AFUA_5G02870)"/>
    <property type="match status" value="1"/>
</dbReference>
<dbReference type="PRINTS" id="PR00080">
    <property type="entry name" value="SDRFAMILY"/>
</dbReference>
<organism evidence="3 6">
    <name type="scientific">Weissella hellenica</name>
    <dbReference type="NCBI Taxonomy" id="46256"/>
    <lineage>
        <taxon>Bacteria</taxon>
        <taxon>Bacillati</taxon>
        <taxon>Bacillota</taxon>
        <taxon>Bacilli</taxon>
        <taxon>Lactobacillales</taxon>
        <taxon>Lactobacillaceae</taxon>
        <taxon>Weissella</taxon>
    </lineage>
</organism>
<dbReference type="EMBL" id="JAAXPM010000008">
    <property type="protein sequence ID" value="NKY67246.1"/>
    <property type="molecule type" value="Genomic_DNA"/>
</dbReference>
<dbReference type="Proteomes" id="UP000182448">
    <property type="component" value="Unassembled WGS sequence"/>
</dbReference>
<evidence type="ECO:0000313" key="3">
    <source>
        <dbReference type="EMBL" id="NKY67246.1"/>
    </source>
</evidence>
<name>A0A4Y4G167_WEIHE</name>
<reference evidence="4 5" key="1">
    <citation type="submission" date="2016-08" db="EMBL/GenBank/DDBJ databases">
        <authorList>
            <person name="Varghese N."/>
            <person name="Submissions Spin"/>
        </authorList>
    </citation>
    <scope>NUCLEOTIDE SEQUENCE [LARGE SCALE GENOMIC DNA]</scope>
    <source>
        <strain evidence="4 5">R-53116</strain>
    </source>
</reference>
<dbReference type="InterPro" id="IPR036291">
    <property type="entry name" value="NAD(P)-bd_dom_sf"/>
</dbReference>
<dbReference type="RefSeq" id="WP_074427604.1">
    <property type="nucleotide sequence ID" value="NZ_BJEG01000008.1"/>
</dbReference>
<dbReference type="CDD" id="cd05233">
    <property type="entry name" value="SDR_c"/>
    <property type="match status" value="1"/>
</dbReference>
<evidence type="ECO:0000256" key="1">
    <source>
        <dbReference type="ARBA" id="ARBA00006484"/>
    </source>
</evidence>
<evidence type="ECO:0000313" key="6">
    <source>
        <dbReference type="Proteomes" id="UP000585749"/>
    </source>
</evidence>
<dbReference type="EMBL" id="FMAW01000010">
    <property type="protein sequence ID" value="SCC00023.1"/>
    <property type="molecule type" value="Genomic_DNA"/>
</dbReference>
<dbReference type="Proteomes" id="UP000585749">
    <property type="component" value="Unassembled WGS sequence"/>
</dbReference>
<dbReference type="PANTHER" id="PTHR43639:SF1">
    <property type="entry name" value="SHORT-CHAIN DEHYDROGENASE_REDUCTASE FAMILY PROTEIN"/>
    <property type="match status" value="1"/>
</dbReference>
<dbReference type="AlphaFoldDB" id="A0A4Y4G167"/>
<sequence>MFTSIAGNVAIVTGAASGAGLGIAKTYAKAGVHVVITGRTESRLLNTQREIQAEAPNAKILVIVADNTDHGAAKKIVSQTIDHFGKLNILVNCAQTFRANIKVEDVTSDDITAVYESGVFGAWRLMQEALPYLKESQGTIINFASGADTINTPHYAVYASNKAALRSITRIAAKEWGPYNINLNNVNPLNPSQESENINDDSEAKASTEAIVNAIPMRRWGDTQKDVGSVCLFLALPEGHYLTGMTFDVDGGATIRS</sequence>
<comment type="caution">
    <text evidence="3">The sequence shown here is derived from an EMBL/GenBank/DDBJ whole genome shotgun (WGS) entry which is preliminary data.</text>
</comment>
<dbReference type="Pfam" id="PF13561">
    <property type="entry name" value="adh_short_C2"/>
    <property type="match status" value="1"/>
</dbReference>
<accession>A0A4Y4G167</accession>
<keyword evidence="2" id="KW-0560">Oxidoreductase</keyword>
<evidence type="ECO:0000313" key="4">
    <source>
        <dbReference type="EMBL" id="SCC00023.1"/>
    </source>
</evidence>
<keyword evidence="5" id="KW-1185">Reference proteome</keyword>
<comment type="similarity">
    <text evidence="1">Belongs to the short-chain dehydrogenases/reductases (SDR) family.</text>
</comment>
<dbReference type="GO" id="GO:0016491">
    <property type="term" value="F:oxidoreductase activity"/>
    <property type="evidence" value="ECO:0007669"/>
    <property type="project" value="UniProtKB-KW"/>
</dbReference>
<dbReference type="GO" id="GO:0008206">
    <property type="term" value="P:bile acid metabolic process"/>
    <property type="evidence" value="ECO:0007669"/>
    <property type="project" value="UniProtKB-ARBA"/>
</dbReference>
<evidence type="ECO:0000313" key="5">
    <source>
        <dbReference type="Proteomes" id="UP000182448"/>
    </source>
</evidence>
<gene>
    <name evidence="4" type="ORF">GA0061075_11025</name>
    <name evidence="3" type="ORF">HF960_06155</name>
</gene>
<dbReference type="SUPFAM" id="SSF51735">
    <property type="entry name" value="NAD(P)-binding Rossmann-fold domains"/>
    <property type="match status" value="1"/>
</dbReference>
<dbReference type="InterPro" id="IPR002347">
    <property type="entry name" value="SDR_fam"/>
</dbReference>
<dbReference type="FunFam" id="3.40.50.720:FF:000084">
    <property type="entry name" value="Short-chain dehydrogenase reductase"/>
    <property type="match status" value="1"/>
</dbReference>
<protein>
    <submittedName>
        <fullName evidence="4">NAD(P)-dependent dehydrogenase, short-chain alcohol dehydrogenase family</fullName>
    </submittedName>
    <submittedName>
        <fullName evidence="3">SDR family oxidoreductase</fullName>
    </submittedName>
</protein>
<proteinExistence type="inferred from homology"/>
<dbReference type="PRINTS" id="PR00081">
    <property type="entry name" value="GDHRDH"/>
</dbReference>
<evidence type="ECO:0000256" key="2">
    <source>
        <dbReference type="ARBA" id="ARBA00023002"/>
    </source>
</evidence>
<dbReference type="Gene3D" id="3.40.50.720">
    <property type="entry name" value="NAD(P)-binding Rossmann-like Domain"/>
    <property type="match status" value="1"/>
</dbReference>
<reference evidence="3 6" key="2">
    <citation type="submission" date="2020-04" db="EMBL/GenBank/DDBJ databases">
        <title>MicrobeNet Type strains.</title>
        <authorList>
            <person name="Nicholson A.C."/>
        </authorList>
    </citation>
    <scope>NUCLEOTIDE SEQUENCE [LARGE SCALE GENOMIC DNA]</scope>
    <source>
        <strain evidence="3 6">CCUG 33494</strain>
    </source>
</reference>